<feature type="active site" description="Proton donor/acceptor" evidence="1">
    <location>
        <position position="125"/>
    </location>
</feature>
<dbReference type="GO" id="GO:0071555">
    <property type="term" value="P:cell wall organization"/>
    <property type="evidence" value="ECO:0007669"/>
    <property type="project" value="UniProtKB-UniRule"/>
</dbReference>
<evidence type="ECO:0000313" key="4">
    <source>
        <dbReference type="Proteomes" id="UP000255036"/>
    </source>
</evidence>
<dbReference type="GO" id="GO:0008360">
    <property type="term" value="P:regulation of cell shape"/>
    <property type="evidence" value="ECO:0007669"/>
    <property type="project" value="UniProtKB-UniRule"/>
</dbReference>
<accession>A0A371AYX5</accession>
<reference evidence="3 4" key="1">
    <citation type="submission" date="2018-07" db="EMBL/GenBank/DDBJ databases">
        <title>Anaerosacharophilus polymeroproducens gen. nov. sp. nov., an anaerobic bacterium isolated from salt field.</title>
        <authorList>
            <person name="Kim W."/>
            <person name="Yang S.-H."/>
            <person name="Oh J."/>
            <person name="Lee J.-H."/>
            <person name="Kwon K.K."/>
        </authorList>
    </citation>
    <scope>NUCLEOTIDE SEQUENCE [LARGE SCALE GENOMIC DNA]</scope>
    <source>
        <strain evidence="3 4">MCWD5</strain>
    </source>
</reference>
<dbReference type="EMBL" id="QRCT01000012">
    <property type="protein sequence ID" value="RDU24749.1"/>
    <property type="molecule type" value="Genomic_DNA"/>
</dbReference>
<feature type="active site" description="Nucleophile" evidence="1">
    <location>
        <position position="135"/>
    </location>
</feature>
<comment type="pathway">
    <text evidence="1">Cell wall biogenesis; peptidoglycan biosynthesis.</text>
</comment>
<keyword evidence="1" id="KW-0961">Cell wall biogenesis/degradation</keyword>
<sequence>MHQRNSKGVWKQIMSTYGYVGRNGIGKTREGDGKTPAGIYSFGRAFGVNPSPGTKITYTKVNSSHYWVDDSKSRYYNQFVSTKDVTIDWTSAEHLIDYPIAYAYAVHIKYNPKNIPGKGSAIFLHCISGTTTAGCVSIPKNSMVYVLRHLNRNAKIVIY</sequence>
<dbReference type="PANTHER" id="PTHR38589:SF1">
    <property type="entry name" value="BLR0621 PROTEIN"/>
    <property type="match status" value="1"/>
</dbReference>
<evidence type="ECO:0000313" key="3">
    <source>
        <dbReference type="EMBL" id="RDU24749.1"/>
    </source>
</evidence>
<evidence type="ECO:0000259" key="2">
    <source>
        <dbReference type="PROSITE" id="PS52029"/>
    </source>
</evidence>
<organism evidence="3 4">
    <name type="scientific">Anaerosacchariphilus polymeriproducens</name>
    <dbReference type="NCBI Taxonomy" id="1812858"/>
    <lineage>
        <taxon>Bacteria</taxon>
        <taxon>Bacillati</taxon>
        <taxon>Bacillota</taxon>
        <taxon>Clostridia</taxon>
        <taxon>Lachnospirales</taxon>
        <taxon>Lachnospiraceae</taxon>
        <taxon>Anaerosacchariphilus</taxon>
    </lineage>
</organism>
<protein>
    <recommendedName>
        <fullName evidence="2">L,D-TPase catalytic domain-containing protein</fullName>
    </recommendedName>
</protein>
<dbReference type="GO" id="GO:0016740">
    <property type="term" value="F:transferase activity"/>
    <property type="evidence" value="ECO:0007669"/>
    <property type="project" value="InterPro"/>
</dbReference>
<dbReference type="Pfam" id="PF03734">
    <property type="entry name" value="YkuD"/>
    <property type="match status" value="1"/>
</dbReference>
<evidence type="ECO:0000256" key="1">
    <source>
        <dbReference type="PROSITE-ProRule" id="PRU01373"/>
    </source>
</evidence>
<dbReference type="PROSITE" id="PS52029">
    <property type="entry name" value="LD_TPASE"/>
    <property type="match status" value="1"/>
</dbReference>
<dbReference type="OrthoDB" id="186490at2"/>
<keyword evidence="1" id="KW-0573">Peptidoglycan synthesis</keyword>
<comment type="caution">
    <text evidence="3">The sequence shown here is derived from an EMBL/GenBank/DDBJ whole genome shotgun (WGS) entry which is preliminary data.</text>
</comment>
<dbReference type="InterPro" id="IPR005490">
    <property type="entry name" value="LD_TPept_cat_dom"/>
</dbReference>
<dbReference type="GO" id="GO:0009252">
    <property type="term" value="P:peptidoglycan biosynthetic process"/>
    <property type="evidence" value="ECO:0007669"/>
    <property type="project" value="UniProtKB-KW"/>
</dbReference>
<dbReference type="Proteomes" id="UP000255036">
    <property type="component" value="Unassembled WGS sequence"/>
</dbReference>
<name>A0A371AYX5_9FIRM</name>
<feature type="domain" description="L,D-TPase catalytic" evidence="2">
    <location>
        <begin position="1"/>
        <end position="159"/>
    </location>
</feature>
<keyword evidence="4" id="KW-1185">Reference proteome</keyword>
<dbReference type="PANTHER" id="PTHR38589">
    <property type="entry name" value="BLR0621 PROTEIN"/>
    <property type="match status" value="1"/>
</dbReference>
<proteinExistence type="predicted"/>
<gene>
    <name evidence="3" type="ORF">DWV06_03085</name>
</gene>
<dbReference type="AlphaFoldDB" id="A0A371AYX5"/>
<keyword evidence="1" id="KW-0133">Cell shape</keyword>